<feature type="transmembrane region" description="Helical" evidence="1">
    <location>
        <begin position="197"/>
        <end position="218"/>
    </location>
</feature>
<dbReference type="PANTHER" id="PTHR22911">
    <property type="entry name" value="ACYL-MALONYL CONDENSING ENZYME-RELATED"/>
    <property type="match status" value="1"/>
</dbReference>
<dbReference type="GO" id="GO:0016020">
    <property type="term" value="C:membrane"/>
    <property type="evidence" value="ECO:0007669"/>
    <property type="project" value="InterPro"/>
</dbReference>
<evidence type="ECO:0000313" key="3">
    <source>
        <dbReference type="EMBL" id="APT59426.1"/>
    </source>
</evidence>
<accession>A0A1L7AL07</accession>
<dbReference type="eggNOG" id="COG0697">
    <property type="taxonomic scope" value="Bacteria"/>
</dbReference>
<proteinExistence type="predicted"/>
<reference evidence="3 4" key="1">
    <citation type="submission" date="2016-05" db="EMBL/GenBank/DDBJ databases">
        <title>Complete Genome and Methylome Analysis of Psychrotrophic Bacterial Isolates from Antarctic Lake Untersee.</title>
        <authorList>
            <person name="Fomenkov A."/>
            <person name="Akimov V.N."/>
            <person name="Vasilyeva L.V."/>
            <person name="Andersen D."/>
            <person name="Vincze T."/>
            <person name="Roberts R.J."/>
        </authorList>
    </citation>
    <scope>NUCLEOTIDE SEQUENCE [LARGE SCALE GENOMIC DNA]</scope>
    <source>
        <strain evidence="3 4">U14-5</strain>
    </source>
</reference>
<keyword evidence="1" id="KW-0472">Membrane</keyword>
<feature type="transmembrane region" description="Helical" evidence="1">
    <location>
        <begin position="127"/>
        <end position="145"/>
    </location>
</feature>
<dbReference type="Proteomes" id="UP000185494">
    <property type="component" value="Chromosome 1"/>
</dbReference>
<feature type="transmembrane region" description="Helical" evidence="1">
    <location>
        <begin position="71"/>
        <end position="95"/>
    </location>
</feature>
<dbReference type="PANTHER" id="PTHR22911:SF137">
    <property type="entry name" value="SOLUTE CARRIER FAMILY 35 MEMBER G2-RELATED"/>
    <property type="match status" value="1"/>
</dbReference>
<evidence type="ECO:0000256" key="1">
    <source>
        <dbReference type="SAM" id="Phobius"/>
    </source>
</evidence>
<feature type="transmembrane region" description="Helical" evidence="1">
    <location>
        <begin position="157"/>
        <end position="177"/>
    </location>
</feature>
<dbReference type="InterPro" id="IPR000620">
    <property type="entry name" value="EamA_dom"/>
</dbReference>
<protein>
    <submittedName>
        <fullName evidence="3">Permease</fullName>
    </submittedName>
</protein>
<gene>
    <name evidence="3" type="ORF">RGI145_16540</name>
</gene>
<feature type="transmembrane region" description="Helical" evidence="1">
    <location>
        <begin position="41"/>
        <end position="59"/>
    </location>
</feature>
<dbReference type="AlphaFoldDB" id="A0A1L7AL07"/>
<dbReference type="Gene3D" id="1.10.3730.20">
    <property type="match status" value="2"/>
</dbReference>
<evidence type="ECO:0000259" key="2">
    <source>
        <dbReference type="Pfam" id="PF00892"/>
    </source>
</evidence>
<keyword evidence="1" id="KW-1133">Transmembrane helix</keyword>
<organism evidence="3 4">
    <name type="scientific">Roseomonas gilardii</name>
    <dbReference type="NCBI Taxonomy" id="257708"/>
    <lineage>
        <taxon>Bacteria</taxon>
        <taxon>Pseudomonadati</taxon>
        <taxon>Pseudomonadota</taxon>
        <taxon>Alphaproteobacteria</taxon>
        <taxon>Acetobacterales</taxon>
        <taxon>Roseomonadaceae</taxon>
        <taxon>Roseomonas</taxon>
    </lineage>
</organism>
<dbReference type="Pfam" id="PF00892">
    <property type="entry name" value="EamA"/>
    <property type="match status" value="2"/>
</dbReference>
<keyword evidence="1" id="KW-0812">Transmembrane</keyword>
<dbReference type="InterPro" id="IPR037185">
    <property type="entry name" value="EmrE-like"/>
</dbReference>
<dbReference type="RefSeq" id="WP_075800144.1">
    <property type="nucleotide sequence ID" value="NZ_CP015583.1"/>
</dbReference>
<dbReference type="EMBL" id="CP015583">
    <property type="protein sequence ID" value="APT59426.1"/>
    <property type="molecule type" value="Genomic_DNA"/>
</dbReference>
<sequence>MILSVFWLPATLGAAFFQSWRTAMQQRLRGAMSVNAAGLVRFLYGAPTALALLLLHWLLLGGGMPRPGWSFLGWALVGGLVQILGTNLLIMSFGYRNFVVGTAYSKTDAMQGAILGTLVLGEMLRPLAWLGVLVSVAGVLVLSLAGKARGPRDLLRATVQPAALCGLGAGLAFAATGMFTKLAMATLPAGTDAVRGALLALTVMTTLQSLMQGGWMLWREPEHLWAVFRGWRKAAPVGALSALGSACWFTGFALAPLGLVRAVGQVEILMTMALGRFYLRESFTRSEVIGAMTVVAGVLLVLVGA</sequence>
<feature type="domain" description="EamA" evidence="2">
    <location>
        <begin position="7"/>
        <end position="143"/>
    </location>
</feature>
<evidence type="ECO:0000313" key="4">
    <source>
        <dbReference type="Proteomes" id="UP000185494"/>
    </source>
</evidence>
<dbReference type="STRING" id="257708.RGI145_16540"/>
<feature type="transmembrane region" description="Helical" evidence="1">
    <location>
        <begin position="239"/>
        <end position="263"/>
    </location>
</feature>
<feature type="transmembrane region" description="Helical" evidence="1">
    <location>
        <begin position="283"/>
        <end position="303"/>
    </location>
</feature>
<dbReference type="KEGG" id="rgi:RGI145_16540"/>
<name>A0A1L7AL07_9PROT</name>
<feature type="domain" description="EamA" evidence="2">
    <location>
        <begin position="162"/>
        <end position="302"/>
    </location>
</feature>
<dbReference type="SUPFAM" id="SSF103481">
    <property type="entry name" value="Multidrug resistance efflux transporter EmrE"/>
    <property type="match status" value="2"/>
</dbReference>